<evidence type="ECO:0000256" key="9">
    <source>
        <dbReference type="SAM" id="MobiDB-lite"/>
    </source>
</evidence>
<dbReference type="OrthoDB" id="9397481at2759"/>
<comment type="subcellular location">
    <subcellularLocation>
        <location evidence="1">Secreted</location>
    </subcellularLocation>
</comment>
<keyword evidence="12" id="KW-1185">Reference proteome</keyword>
<dbReference type="EMBL" id="JABWUV010000003">
    <property type="protein sequence ID" value="KAF6370775.1"/>
    <property type="molecule type" value="Genomic_DNA"/>
</dbReference>
<evidence type="ECO:0000313" key="11">
    <source>
        <dbReference type="EMBL" id="KAF6370775.1"/>
    </source>
</evidence>
<reference evidence="11 12" key="1">
    <citation type="journal article" date="2020" name="Nature">
        <title>Six reference-quality genomes reveal evolution of bat adaptations.</title>
        <authorList>
            <person name="Jebb D."/>
            <person name="Huang Z."/>
            <person name="Pippel M."/>
            <person name="Hughes G.M."/>
            <person name="Lavrichenko K."/>
            <person name="Devanna P."/>
            <person name="Winkler S."/>
            <person name="Jermiin L.S."/>
            <person name="Skirmuntt E.C."/>
            <person name="Katzourakis A."/>
            <person name="Burkitt-Gray L."/>
            <person name="Ray D.A."/>
            <person name="Sullivan K.A.M."/>
            <person name="Roscito J.G."/>
            <person name="Kirilenko B.M."/>
            <person name="Davalos L.M."/>
            <person name="Corthals A.P."/>
            <person name="Power M.L."/>
            <person name="Jones G."/>
            <person name="Ransome R.D."/>
            <person name="Dechmann D.K.N."/>
            <person name="Locatelli A.G."/>
            <person name="Puechmaille S.J."/>
            <person name="Fedrigo O."/>
            <person name="Jarvis E.D."/>
            <person name="Hiller M."/>
            <person name="Vernes S.C."/>
            <person name="Myers E.W."/>
            <person name="Teeling E.C."/>
        </authorList>
    </citation>
    <scope>NUCLEOTIDE SEQUENCE [LARGE SCALE GENOMIC DNA]</scope>
    <source>
        <strain evidence="11">MMyoMyo1</strain>
        <tissue evidence="11">Flight muscle</tissue>
    </source>
</reference>
<dbReference type="VEuPathDB" id="HostDB:GeneID_118651615"/>
<dbReference type="PROSITE" id="PS00267">
    <property type="entry name" value="TACHYKININ"/>
    <property type="match status" value="1"/>
</dbReference>
<dbReference type="GO" id="GO:0045777">
    <property type="term" value="P:positive regulation of blood pressure"/>
    <property type="evidence" value="ECO:0007669"/>
    <property type="project" value="TreeGrafter"/>
</dbReference>
<proteinExistence type="inferred from homology"/>
<keyword evidence="3" id="KW-0964">Secreted</keyword>
<accession>A0A7J7Z9R8</accession>
<dbReference type="Pfam" id="PF03823">
    <property type="entry name" value="Neurokinin_B"/>
    <property type="match status" value="1"/>
</dbReference>
<organism evidence="11 12">
    <name type="scientific">Myotis myotis</name>
    <name type="common">Greater mouse-eared bat</name>
    <name type="synonym">Vespertilio myotis</name>
    <dbReference type="NCBI Taxonomy" id="51298"/>
    <lineage>
        <taxon>Eukaryota</taxon>
        <taxon>Metazoa</taxon>
        <taxon>Chordata</taxon>
        <taxon>Craniata</taxon>
        <taxon>Vertebrata</taxon>
        <taxon>Euteleostomi</taxon>
        <taxon>Mammalia</taxon>
        <taxon>Eutheria</taxon>
        <taxon>Laurasiatheria</taxon>
        <taxon>Chiroptera</taxon>
        <taxon>Yangochiroptera</taxon>
        <taxon>Vespertilionidae</taxon>
        <taxon>Myotis</taxon>
    </lineage>
</organism>
<evidence type="ECO:0000256" key="10">
    <source>
        <dbReference type="SAM" id="SignalP"/>
    </source>
</evidence>
<dbReference type="AlphaFoldDB" id="A0A7J7Z9R8"/>
<evidence type="ECO:0000256" key="3">
    <source>
        <dbReference type="ARBA" id="ARBA00022525"/>
    </source>
</evidence>
<protein>
    <submittedName>
        <fullName evidence="11">Tachykinin 3</fullName>
    </submittedName>
</protein>
<evidence type="ECO:0000313" key="12">
    <source>
        <dbReference type="Proteomes" id="UP000527355"/>
    </source>
</evidence>
<feature type="compositionally biased region" description="Polar residues" evidence="9">
    <location>
        <begin position="111"/>
        <end position="120"/>
    </location>
</feature>
<dbReference type="GO" id="GO:0007218">
    <property type="term" value="P:neuropeptide signaling pathway"/>
    <property type="evidence" value="ECO:0007669"/>
    <property type="project" value="UniProtKB-KW"/>
</dbReference>
<dbReference type="PANTHER" id="PTHR15536:SF1">
    <property type="entry name" value="TACHYKININ-3"/>
    <property type="match status" value="1"/>
</dbReference>
<keyword evidence="4" id="KW-0165">Cleavage on pair of basic residues</keyword>
<dbReference type="InterPro" id="IPR013055">
    <property type="entry name" value="Tachy_Neuro_lke_CS"/>
</dbReference>
<dbReference type="Proteomes" id="UP000527355">
    <property type="component" value="Unassembled WGS sequence"/>
</dbReference>
<evidence type="ECO:0000256" key="5">
    <source>
        <dbReference type="ARBA" id="ARBA00022729"/>
    </source>
</evidence>
<feature type="signal peptide" evidence="10">
    <location>
        <begin position="1"/>
        <end position="21"/>
    </location>
</feature>
<evidence type="ECO:0000256" key="2">
    <source>
        <dbReference type="ARBA" id="ARBA00007518"/>
    </source>
</evidence>
<comment type="similarity">
    <text evidence="2">Belongs to the tachykinin family.</text>
</comment>
<feature type="chain" id="PRO_5029509432" evidence="10">
    <location>
        <begin position="22"/>
        <end position="120"/>
    </location>
</feature>
<keyword evidence="6" id="KW-0027">Amidation</keyword>
<dbReference type="GO" id="GO:0005576">
    <property type="term" value="C:extracellular region"/>
    <property type="evidence" value="ECO:0007669"/>
    <property type="project" value="UniProtKB-SubCell"/>
</dbReference>
<dbReference type="PRINTS" id="PR01828">
    <property type="entry name" value="NEUROKININB"/>
</dbReference>
<sequence>MRGALLLAASLALCLVLGAVCKEPQEQVVPRSDHRKIPSLGPLLNALTSHNPVSVLNELIKILSQARKDPKKRSFLQKRDMHDFFVGLMGKRDTQPGTPADVNQEGAPRSGSLQYPSHVE</sequence>
<evidence type="ECO:0000256" key="8">
    <source>
        <dbReference type="ARBA" id="ARBA00045164"/>
    </source>
</evidence>
<dbReference type="GO" id="GO:0007217">
    <property type="term" value="P:tachykinin receptor signaling pathway"/>
    <property type="evidence" value="ECO:0007669"/>
    <property type="project" value="InterPro"/>
</dbReference>
<name>A0A7J7Z9R8_MYOMY</name>
<gene>
    <name evidence="11" type="ORF">mMyoMyo1_018700</name>
</gene>
<evidence type="ECO:0000256" key="1">
    <source>
        <dbReference type="ARBA" id="ARBA00004613"/>
    </source>
</evidence>
<feature type="region of interest" description="Disordered" evidence="9">
    <location>
        <begin position="89"/>
        <end position="120"/>
    </location>
</feature>
<evidence type="ECO:0000256" key="6">
    <source>
        <dbReference type="ARBA" id="ARBA00022815"/>
    </source>
</evidence>
<keyword evidence="5 10" id="KW-0732">Signal</keyword>
<keyword evidence="7" id="KW-0527">Neuropeptide</keyword>
<dbReference type="InterPro" id="IPR003635">
    <property type="entry name" value="Neurokinin-B/TAC3"/>
</dbReference>
<evidence type="ECO:0000256" key="7">
    <source>
        <dbReference type="ARBA" id="ARBA00023320"/>
    </source>
</evidence>
<comment type="function">
    <text evidence="8">Tachykinins are active peptides which excite neurons, evoke behavioral responses, are potent vasodilators and secretagogues, and contract (directly or indirectly) many smooth muscles. Is a critical central regulator of gonadal function.</text>
</comment>
<dbReference type="PANTHER" id="PTHR15536">
    <property type="entry name" value="TACHYKININ-3"/>
    <property type="match status" value="1"/>
</dbReference>
<comment type="caution">
    <text evidence="11">The sequence shown here is derived from an EMBL/GenBank/DDBJ whole genome shotgun (WGS) entry which is preliminary data.</text>
</comment>
<evidence type="ECO:0000256" key="4">
    <source>
        <dbReference type="ARBA" id="ARBA00022685"/>
    </source>
</evidence>